<dbReference type="InterPro" id="IPR027944">
    <property type="entry name" value="SEO_C"/>
</dbReference>
<feature type="domain" description="Sieve element occlusion C-terminal" evidence="2">
    <location>
        <begin position="482"/>
        <end position="677"/>
    </location>
</feature>
<reference evidence="4" key="1">
    <citation type="journal article" date="2017" name="Front. Plant Sci.">
        <title>Climate Clever Clovers: New Paradigm to Reduce the Environmental Footprint of Ruminants by Breeding Low Methanogenic Forages Utilizing Haplotype Variation.</title>
        <authorList>
            <person name="Kaur P."/>
            <person name="Appels R."/>
            <person name="Bayer P.E."/>
            <person name="Keeble-Gagnere G."/>
            <person name="Wang J."/>
            <person name="Hirakawa H."/>
            <person name="Shirasawa K."/>
            <person name="Vercoe P."/>
            <person name="Stefanova K."/>
            <person name="Durmic Z."/>
            <person name="Nichols P."/>
            <person name="Revell C."/>
            <person name="Isobe S.N."/>
            <person name="Edwards D."/>
            <person name="Erskine W."/>
        </authorList>
    </citation>
    <scope>NUCLEOTIDE SEQUENCE [LARGE SCALE GENOMIC DNA]</scope>
    <source>
        <strain evidence="4">cv. Daliak</strain>
    </source>
</reference>
<dbReference type="PANTHER" id="PTHR33232">
    <property type="entry name" value="PROTEIN SIEVE ELEMENT OCCLUSION B-LIKE"/>
    <property type="match status" value="1"/>
</dbReference>
<feature type="domain" description="Sieve element occlusion N-terminal" evidence="1">
    <location>
        <begin position="28"/>
        <end position="296"/>
    </location>
</feature>
<keyword evidence="4" id="KW-1185">Reference proteome</keyword>
<dbReference type="OrthoDB" id="1372655at2759"/>
<dbReference type="PANTHER" id="PTHR33232:SF17">
    <property type="entry name" value="SIEVE ELEMENT OCCLUSION-RELATED"/>
    <property type="match status" value="1"/>
</dbReference>
<evidence type="ECO:0000313" key="3">
    <source>
        <dbReference type="EMBL" id="GAU47933.1"/>
    </source>
</evidence>
<evidence type="ECO:0000313" key="4">
    <source>
        <dbReference type="Proteomes" id="UP000242715"/>
    </source>
</evidence>
<evidence type="ECO:0000259" key="1">
    <source>
        <dbReference type="Pfam" id="PF14576"/>
    </source>
</evidence>
<dbReference type="InterPro" id="IPR027942">
    <property type="entry name" value="SEO_N"/>
</dbReference>
<name>A0A2Z6P0E0_TRISU</name>
<dbReference type="EMBL" id="DF974363">
    <property type="protein sequence ID" value="GAU47933.1"/>
    <property type="molecule type" value="Genomic_DNA"/>
</dbReference>
<protein>
    <recommendedName>
        <fullName evidence="5">Sieve element occlusion C-terminal domain-containing protein</fullName>
    </recommendedName>
</protein>
<evidence type="ECO:0008006" key="5">
    <source>
        <dbReference type="Google" id="ProtNLM"/>
    </source>
</evidence>
<dbReference type="Pfam" id="PF14576">
    <property type="entry name" value="SEO_N"/>
    <property type="match status" value="1"/>
</dbReference>
<organism evidence="3 4">
    <name type="scientific">Trifolium subterraneum</name>
    <name type="common">Subterranean clover</name>
    <dbReference type="NCBI Taxonomy" id="3900"/>
    <lineage>
        <taxon>Eukaryota</taxon>
        <taxon>Viridiplantae</taxon>
        <taxon>Streptophyta</taxon>
        <taxon>Embryophyta</taxon>
        <taxon>Tracheophyta</taxon>
        <taxon>Spermatophyta</taxon>
        <taxon>Magnoliopsida</taxon>
        <taxon>eudicotyledons</taxon>
        <taxon>Gunneridae</taxon>
        <taxon>Pentapetalae</taxon>
        <taxon>rosids</taxon>
        <taxon>fabids</taxon>
        <taxon>Fabales</taxon>
        <taxon>Fabaceae</taxon>
        <taxon>Papilionoideae</taxon>
        <taxon>50 kb inversion clade</taxon>
        <taxon>NPAAA clade</taxon>
        <taxon>Hologalegina</taxon>
        <taxon>IRL clade</taxon>
        <taxon>Trifolieae</taxon>
        <taxon>Trifolium</taxon>
    </lineage>
</organism>
<evidence type="ECO:0000259" key="2">
    <source>
        <dbReference type="Pfam" id="PF14577"/>
    </source>
</evidence>
<sequence>MSSSMAPASIASNLSTYHQGKTLSPLTWTDDKILETVYITHVHTGERYDEESLFHLTSNILRRSTAIADSVASKTGTPVGLVEDKVLVSGYEPPCRKLKQISSQMMSTPPGEHHAHLTTMSILEQLKSHTWDGKAIFALAAFSLEYGTFWHLVQTPSGDTLGRSLATMNRVHGIERNRQAIADYNSLVKNLLFAVECITELERLSTKGYDNKDVPDLSDAMQEIPVAVYWAIITAIICANHLDLLVGDSDDRYELSSFDVKLASIVSKLKAHLTRSRKHIGELEDYWRRKRVLQTPTEIVEVLKVLIFHNDVQDPVVFDGMNRQMVSIEVFRKKHVLVFISGLDSIRDEIRLLNSIYDGLQHDPSELKGYRKEDFKILWIPIVDEWTLLRKAEFDNLKLEMPWYVVEYFKPLAGIRLIREDLNYKNKPIVPVLNPQGRVVNYNAMHMIFVWGIDAFPFRPTDDESLTQKWNWFWSEMKKAYPRLQDLIKGDTFIFIYGGTDPKWTQDFALAIEKIKRHEIIRKADAVIEHYHFGKEDRRIVPRFWVGIESLFANMLQKKDRDPTMDEINSLLCLKQVQPGWVLLSKGPNVKLLGRGHQMHATAVDFEIWKEKVLEKAGFDVAFKEYYEKKRREYPDHACANMQLANYPADILVPISCPESQCGRSMEIASVSYKCCHGDTHQNVDAPAESGVVQIEKRS</sequence>
<proteinExistence type="predicted"/>
<dbReference type="InterPro" id="IPR039299">
    <property type="entry name" value="SEOA"/>
</dbReference>
<accession>A0A2Z6P0E0</accession>
<gene>
    <name evidence="3" type="ORF">TSUD_14030</name>
</gene>
<dbReference type="Proteomes" id="UP000242715">
    <property type="component" value="Unassembled WGS sequence"/>
</dbReference>
<dbReference type="GO" id="GO:0010088">
    <property type="term" value="P:phloem development"/>
    <property type="evidence" value="ECO:0007669"/>
    <property type="project" value="InterPro"/>
</dbReference>
<dbReference type="Pfam" id="PF14577">
    <property type="entry name" value="SEO_C"/>
    <property type="match status" value="1"/>
</dbReference>
<dbReference type="AlphaFoldDB" id="A0A2Z6P0E0"/>